<feature type="transmembrane region" description="Helical" evidence="7">
    <location>
        <begin position="248"/>
        <end position="266"/>
    </location>
</feature>
<feature type="transmembrane region" description="Helical" evidence="7">
    <location>
        <begin position="784"/>
        <end position="802"/>
    </location>
</feature>
<dbReference type="Pfam" id="PF02687">
    <property type="entry name" value="FtsX"/>
    <property type="match status" value="2"/>
</dbReference>
<dbReference type="PANTHER" id="PTHR30572">
    <property type="entry name" value="MEMBRANE COMPONENT OF TRANSPORTER-RELATED"/>
    <property type="match status" value="1"/>
</dbReference>
<evidence type="ECO:0000256" key="5">
    <source>
        <dbReference type="ARBA" id="ARBA00023136"/>
    </source>
</evidence>
<keyword evidence="2" id="KW-1003">Cell membrane</keyword>
<gene>
    <name evidence="9" type="ORF">BJY14_003348</name>
</gene>
<dbReference type="InterPro" id="IPR003838">
    <property type="entry name" value="ABC3_permease_C"/>
</dbReference>
<feature type="transmembrane region" description="Helical" evidence="7">
    <location>
        <begin position="336"/>
        <end position="362"/>
    </location>
</feature>
<evidence type="ECO:0000313" key="9">
    <source>
        <dbReference type="EMBL" id="NYD47365.1"/>
    </source>
</evidence>
<dbReference type="PANTHER" id="PTHR30572:SF4">
    <property type="entry name" value="ABC TRANSPORTER PERMEASE YTRF"/>
    <property type="match status" value="1"/>
</dbReference>
<dbReference type="AlphaFoldDB" id="A0A7Y9JFV7"/>
<dbReference type="GO" id="GO:0005886">
    <property type="term" value="C:plasma membrane"/>
    <property type="evidence" value="ECO:0007669"/>
    <property type="project" value="UniProtKB-SubCell"/>
</dbReference>
<dbReference type="InterPro" id="IPR050250">
    <property type="entry name" value="Macrolide_Exporter_MacB"/>
</dbReference>
<proteinExistence type="inferred from homology"/>
<dbReference type="RefSeq" id="WP_179844452.1">
    <property type="nucleotide sequence ID" value="NZ_JACCBA010000001.1"/>
</dbReference>
<feature type="domain" description="ABC3 transporter permease C-terminal" evidence="8">
    <location>
        <begin position="693"/>
        <end position="806"/>
    </location>
</feature>
<evidence type="ECO:0000256" key="3">
    <source>
        <dbReference type="ARBA" id="ARBA00022692"/>
    </source>
</evidence>
<accession>A0A7Y9JFV7</accession>
<comment type="caution">
    <text evidence="9">The sequence shown here is derived from an EMBL/GenBank/DDBJ whole genome shotgun (WGS) entry which is preliminary data.</text>
</comment>
<feature type="transmembrane region" description="Helical" evidence="7">
    <location>
        <begin position="20"/>
        <end position="45"/>
    </location>
</feature>
<evidence type="ECO:0000259" key="8">
    <source>
        <dbReference type="Pfam" id="PF02687"/>
    </source>
</evidence>
<feature type="transmembrane region" description="Helical" evidence="7">
    <location>
        <begin position="417"/>
        <end position="439"/>
    </location>
</feature>
<keyword evidence="4 7" id="KW-1133">Transmembrane helix</keyword>
<dbReference type="GO" id="GO:0022857">
    <property type="term" value="F:transmembrane transporter activity"/>
    <property type="evidence" value="ECO:0007669"/>
    <property type="project" value="TreeGrafter"/>
</dbReference>
<sequence length="817" mass="84158">MRGIDRLTWELGLASVRQRWSSFVGAFVALAVGTLITAASIHVLVATTSTPSPGPQRFAAAESVVVPVDGFGTPLPAPAGLPRETVNRAQRAGPSVVDRSFAVRSPTGSGTEAVGHGWSSSSLASYKLLSGHRPVDDHQIVVAADDTGSAHLGERVRVATPLGTAWYTVVGAAGSKSFEDAVFFTDAEAARLSPAVNAVAVQAPASAVRARVSGETAGVLDGDLRRVADPAAVGGLGRARSVVQMTTGLSVLVVVFVLIATFAFVVEQRSRELALLSLVGASPARIRRMVRAETVVVGAAAALLGCLLGIPASLLLRSWMVANHLAPEWFHVGFHPVALVIAFLVGIGAAVLGSAAASWRASRAQPLDALRETMASPRVMSPVRWILGGLILVVAITVALVFAVISPSSAANPGTYFEVPVLCAAGLAILSPVLVRPVARVVTWPLMRFGALALVLRQSTLNGGRRVAAIVTPVVLAVGMFGGMIGMQNSGRDAAARERTASIQADFVATPDFGGTFDLPAVSALRHAGGIRSVEVIDEVVTLATKDGTVLDAVDARGVDLGALGDVVTPRVRQGSLDALPAGAIVVSRDLAASADLRIGQPLVARAGNGRPVPVHVAAVVDSVLGGGAAYVPSELPGSMPSGTAFLRTVPGRSATPQLRELREAGVRIEPVSTYVAQASQAEKEDSHLANVVILGIVMAYALLALVNTLVTSVSARRREMGALSLTGATHRQIVGIVVSEAVLAVAVGTLVSILSAGAVLGLQHVTLSRVIDHPPLALPWADFLQIVTLCTATAALAAIVAGRRTLARFEAVPTSE</sequence>
<protein>
    <submittedName>
        <fullName evidence="9">Putative ABC transport system permease protein</fullName>
    </submittedName>
</protein>
<evidence type="ECO:0000256" key="4">
    <source>
        <dbReference type="ARBA" id="ARBA00022989"/>
    </source>
</evidence>
<evidence type="ECO:0000256" key="2">
    <source>
        <dbReference type="ARBA" id="ARBA00022475"/>
    </source>
</evidence>
<keyword evidence="5 7" id="KW-0472">Membrane</keyword>
<feature type="transmembrane region" description="Helical" evidence="7">
    <location>
        <begin position="295"/>
        <end position="316"/>
    </location>
</feature>
<feature type="transmembrane region" description="Helical" evidence="7">
    <location>
        <begin position="467"/>
        <end position="487"/>
    </location>
</feature>
<keyword evidence="10" id="KW-1185">Reference proteome</keyword>
<evidence type="ECO:0000256" key="1">
    <source>
        <dbReference type="ARBA" id="ARBA00004651"/>
    </source>
</evidence>
<organism evidence="9 10">
    <name type="scientific">Actinomadura luteofluorescens</name>
    <dbReference type="NCBI Taxonomy" id="46163"/>
    <lineage>
        <taxon>Bacteria</taxon>
        <taxon>Bacillati</taxon>
        <taxon>Actinomycetota</taxon>
        <taxon>Actinomycetes</taxon>
        <taxon>Streptosporangiales</taxon>
        <taxon>Thermomonosporaceae</taxon>
        <taxon>Actinomadura</taxon>
    </lineage>
</organism>
<feature type="domain" description="ABC3 transporter permease C-terminal" evidence="8">
    <location>
        <begin position="248"/>
        <end position="366"/>
    </location>
</feature>
<feature type="transmembrane region" description="Helical" evidence="7">
    <location>
        <begin position="689"/>
        <end position="711"/>
    </location>
</feature>
<reference evidence="9 10" key="1">
    <citation type="submission" date="2020-07" db="EMBL/GenBank/DDBJ databases">
        <title>Sequencing the genomes of 1000 actinobacteria strains.</title>
        <authorList>
            <person name="Klenk H.-P."/>
        </authorList>
    </citation>
    <scope>NUCLEOTIDE SEQUENCE [LARGE SCALE GENOMIC DNA]</scope>
    <source>
        <strain evidence="9 10">DSM 40398</strain>
    </source>
</reference>
<comment type="similarity">
    <text evidence="6">Belongs to the ABC-4 integral membrane protein family.</text>
</comment>
<dbReference type="Proteomes" id="UP000529783">
    <property type="component" value="Unassembled WGS sequence"/>
</dbReference>
<feature type="transmembrane region" description="Helical" evidence="7">
    <location>
        <begin position="383"/>
        <end position="405"/>
    </location>
</feature>
<evidence type="ECO:0000256" key="6">
    <source>
        <dbReference type="ARBA" id="ARBA00038076"/>
    </source>
</evidence>
<keyword evidence="3 7" id="KW-0812">Transmembrane</keyword>
<name>A0A7Y9JFV7_9ACTN</name>
<evidence type="ECO:0000313" key="10">
    <source>
        <dbReference type="Proteomes" id="UP000529783"/>
    </source>
</evidence>
<evidence type="ECO:0000256" key="7">
    <source>
        <dbReference type="SAM" id="Phobius"/>
    </source>
</evidence>
<feature type="transmembrane region" description="Helical" evidence="7">
    <location>
        <begin position="742"/>
        <end position="764"/>
    </location>
</feature>
<comment type="subcellular location">
    <subcellularLocation>
        <location evidence="1">Cell membrane</location>
        <topology evidence="1">Multi-pass membrane protein</topology>
    </subcellularLocation>
</comment>
<dbReference type="EMBL" id="JACCBA010000001">
    <property type="protein sequence ID" value="NYD47365.1"/>
    <property type="molecule type" value="Genomic_DNA"/>
</dbReference>